<gene>
    <name evidence="1" type="ORF">Sv326_0607</name>
</gene>
<proteinExistence type="predicted"/>
<protein>
    <submittedName>
        <fullName evidence="1">Uncharacterized protein</fullName>
    </submittedName>
</protein>
<dbReference type="KEGG" id="flt:Sv326_0607"/>
<dbReference type="EMBL" id="CP058998">
    <property type="protein sequence ID" value="QLJ52782.1"/>
    <property type="molecule type" value="Genomic_DNA"/>
</dbReference>
<dbReference type="AlphaFoldDB" id="A0A7D6BNQ5"/>
<name>A0A7D6BNQ5_FERL1</name>
<evidence type="ECO:0000313" key="1">
    <source>
        <dbReference type="EMBL" id="QLJ52782.1"/>
    </source>
</evidence>
<accession>A0A7D6BNQ5</accession>
<reference evidence="2" key="1">
    <citation type="submission" date="2020-07" db="EMBL/GenBank/DDBJ databases">
        <title>Metabolic diversity and evolutionary history of the archaeal phylum ###Micrarchaeota### uncovered from a freshwater lake metagenome.</title>
        <authorList>
            <person name="Kadnikov V.V."/>
            <person name="Savvichev A.S."/>
            <person name="Mardanov A.V."/>
            <person name="Beletsky A.V."/>
            <person name="Chupakov A.V."/>
            <person name="Kokryatskaya N.M."/>
            <person name="Pimenov N.V."/>
            <person name="Ravin N.V."/>
        </authorList>
    </citation>
    <scope>NUCLEOTIDE SEQUENCE [LARGE SCALE GENOMIC DNA]</scope>
</reference>
<evidence type="ECO:0000313" key="2">
    <source>
        <dbReference type="Proteomes" id="UP000510821"/>
    </source>
</evidence>
<organism evidence="1 2">
    <name type="scientific">Fermentimicrarchaeum limneticum</name>
    <dbReference type="NCBI Taxonomy" id="2795018"/>
    <lineage>
        <taxon>Archaea</taxon>
        <taxon>Candidatus Micrarchaeota</taxon>
        <taxon>Candidatus Fermentimicrarchaeales</taxon>
        <taxon>Candidatus Fermentimicrarchaeaceae</taxon>
        <taxon>Candidatus Fermentimicrarchaeum</taxon>
    </lineage>
</organism>
<dbReference type="Proteomes" id="UP000510821">
    <property type="component" value="Chromosome"/>
</dbReference>
<sequence>MGLVFDIETGRIDLLAVGSNGSITRKDGKKIGIPSVEIENKLLDEFQKTKDHTKLDKYKEDYPKLMDGDTILCGKETSIRLYNSYNAGKEKPVDDYKFRASKSVQMVPGSELQVSGIERWDKTDAKTKERHHGELIKNIELKKGFFQVSYSHTEDVLVTPVAIIKFIFDGGGFFDICDNAVYSAPIASTSIGAGGTEYTNRLTKKSFTAKSDTFEEIIVTRDGIYRRGLTQMDEIFLNPVQLNLFFQNNIRKMMPLNPIDEKTMAEQYKNMPKNMEQALAGMETLKQMSPDDLARLMKMGGHELTPEMMEKMKEIPEMFNLMEKRGTMKEMKRAMAGGKGFIEGLGSEGIDRLTKAQTKAFEQTKKQLEQPVQNVTAEGKTIDIESFFKSPRKYKHLTQESGAVKVA</sequence>